<dbReference type="GO" id="GO:0000064">
    <property type="term" value="F:L-ornithine transmembrane transporter activity"/>
    <property type="evidence" value="ECO:0007669"/>
    <property type="project" value="TreeGrafter"/>
</dbReference>
<evidence type="ECO:0000256" key="6">
    <source>
        <dbReference type="ARBA" id="ARBA00022989"/>
    </source>
</evidence>
<evidence type="ECO:0000256" key="10">
    <source>
        <dbReference type="RuleBase" id="RU000488"/>
    </source>
</evidence>
<dbReference type="AlphaFoldDB" id="A0AAW1NYX4"/>
<evidence type="ECO:0000313" key="11">
    <source>
        <dbReference type="EMBL" id="KAK9799797.1"/>
    </source>
</evidence>
<dbReference type="InterPro" id="IPR018108">
    <property type="entry name" value="MCP_transmembrane"/>
</dbReference>
<comment type="subcellular location">
    <subcellularLocation>
        <location evidence="1">Mitochondrion membrane</location>
        <topology evidence="1">Multi-pass membrane protein</topology>
    </subcellularLocation>
</comment>
<comment type="similarity">
    <text evidence="2 10">Belongs to the mitochondrial carrier (TC 2.A.29) family.</text>
</comment>
<sequence>MPTYDRSSSLDYAFGALAGTANITAGYPFDSVKVRLQTSVPGRFTGPWHCLRHIVATEGVVRGLYRGMSAPVIGGALETAVNYGVYRACLRSLQADEQSLQARDIALAAGSAGFILSFILSPFELIKCRMQLGVAAGYTSTHDCVRRTLQQEGLLGLTRGLGGTIARETPGNALFFTVYEKLRQAPQSHWLQQQSPWLQKTLDLGGVVTAGGCAGMVMWATVLPIDVAKTRIQTALPGTKYDVGILRSLKQLYQEGGVRVLYAGLTPTLIRAFPANAAQWLTWDVLLRVSASV</sequence>
<evidence type="ECO:0000256" key="1">
    <source>
        <dbReference type="ARBA" id="ARBA00004225"/>
    </source>
</evidence>
<proteinExistence type="inferred from homology"/>
<evidence type="ECO:0000256" key="4">
    <source>
        <dbReference type="ARBA" id="ARBA00022692"/>
    </source>
</evidence>
<dbReference type="EMBL" id="JALJOQ010000087">
    <property type="protein sequence ID" value="KAK9799797.1"/>
    <property type="molecule type" value="Genomic_DNA"/>
</dbReference>
<keyword evidence="8 9" id="KW-0472">Membrane</keyword>
<dbReference type="PANTHER" id="PTHR45624:SF12">
    <property type="entry name" value="MITOCHONDRIAL ORNITHINE TRANSPORTER 1"/>
    <property type="match status" value="1"/>
</dbReference>
<keyword evidence="5" id="KW-0677">Repeat</keyword>
<protein>
    <submittedName>
        <fullName evidence="11">Uncharacterized protein</fullName>
    </submittedName>
</protein>
<reference evidence="11 12" key="1">
    <citation type="journal article" date="2024" name="Nat. Commun.">
        <title>Phylogenomics reveals the evolutionary origins of lichenization in chlorophyte algae.</title>
        <authorList>
            <person name="Puginier C."/>
            <person name="Libourel C."/>
            <person name="Otte J."/>
            <person name="Skaloud P."/>
            <person name="Haon M."/>
            <person name="Grisel S."/>
            <person name="Petersen M."/>
            <person name="Berrin J.G."/>
            <person name="Delaux P.M."/>
            <person name="Dal Grande F."/>
            <person name="Keller J."/>
        </authorList>
    </citation>
    <scope>NUCLEOTIDE SEQUENCE [LARGE SCALE GENOMIC DNA]</scope>
    <source>
        <strain evidence="11 12">SAG 2036</strain>
    </source>
</reference>
<feature type="repeat" description="Solcar" evidence="9">
    <location>
        <begin position="6"/>
        <end position="92"/>
    </location>
</feature>
<organism evidence="11 12">
    <name type="scientific">Symbiochloris irregularis</name>
    <dbReference type="NCBI Taxonomy" id="706552"/>
    <lineage>
        <taxon>Eukaryota</taxon>
        <taxon>Viridiplantae</taxon>
        <taxon>Chlorophyta</taxon>
        <taxon>core chlorophytes</taxon>
        <taxon>Trebouxiophyceae</taxon>
        <taxon>Trebouxiales</taxon>
        <taxon>Trebouxiaceae</taxon>
        <taxon>Symbiochloris</taxon>
    </lineage>
</organism>
<dbReference type="Proteomes" id="UP001465755">
    <property type="component" value="Unassembled WGS sequence"/>
</dbReference>
<evidence type="ECO:0000256" key="2">
    <source>
        <dbReference type="ARBA" id="ARBA00006375"/>
    </source>
</evidence>
<dbReference type="InterPro" id="IPR050567">
    <property type="entry name" value="Mitochondrial_Carrier"/>
</dbReference>
<evidence type="ECO:0000256" key="8">
    <source>
        <dbReference type="ARBA" id="ARBA00023136"/>
    </source>
</evidence>
<keyword evidence="12" id="KW-1185">Reference proteome</keyword>
<keyword evidence="3 10" id="KW-0813">Transport</keyword>
<accession>A0AAW1NYX4</accession>
<evidence type="ECO:0000256" key="9">
    <source>
        <dbReference type="PROSITE-ProRule" id="PRU00282"/>
    </source>
</evidence>
<keyword evidence="6" id="KW-1133">Transmembrane helix</keyword>
<evidence type="ECO:0000256" key="5">
    <source>
        <dbReference type="ARBA" id="ARBA00022737"/>
    </source>
</evidence>
<evidence type="ECO:0000256" key="3">
    <source>
        <dbReference type="ARBA" id="ARBA00022448"/>
    </source>
</evidence>
<keyword evidence="7" id="KW-0496">Mitochondrion</keyword>
<dbReference type="PANTHER" id="PTHR45624">
    <property type="entry name" value="MITOCHONDRIAL BASIC AMINO ACIDS TRANSPORTER-RELATED"/>
    <property type="match status" value="1"/>
</dbReference>
<feature type="repeat" description="Solcar" evidence="9">
    <location>
        <begin position="202"/>
        <end position="289"/>
    </location>
</feature>
<dbReference type="PROSITE" id="PS50920">
    <property type="entry name" value="SOLCAR"/>
    <property type="match status" value="3"/>
</dbReference>
<comment type="caution">
    <text evidence="11">The sequence shown here is derived from an EMBL/GenBank/DDBJ whole genome shotgun (WGS) entry which is preliminary data.</text>
</comment>
<dbReference type="InterPro" id="IPR023395">
    <property type="entry name" value="MCP_dom_sf"/>
</dbReference>
<feature type="repeat" description="Solcar" evidence="9">
    <location>
        <begin position="100"/>
        <end position="185"/>
    </location>
</feature>
<dbReference type="GO" id="GO:1990575">
    <property type="term" value="P:mitochondrial L-ornithine transmembrane transport"/>
    <property type="evidence" value="ECO:0007669"/>
    <property type="project" value="TreeGrafter"/>
</dbReference>
<evidence type="ECO:0000256" key="7">
    <source>
        <dbReference type="ARBA" id="ARBA00023128"/>
    </source>
</evidence>
<gene>
    <name evidence="11" type="ORF">WJX73_010363</name>
</gene>
<keyword evidence="4 9" id="KW-0812">Transmembrane</keyword>
<evidence type="ECO:0000313" key="12">
    <source>
        <dbReference type="Proteomes" id="UP001465755"/>
    </source>
</evidence>
<dbReference type="Gene3D" id="1.50.40.10">
    <property type="entry name" value="Mitochondrial carrier domain"/>
    <property type="match status" value="1"/>
</dbReference>
<dbReference type="GO" id="GO:0031966">
    <property type="term" value="C:mitochondrial membrane"/>
    <property type="evidence" value="ECO:0007669"/>
    <property type="project" value="UniProtKB-SubCell"/>
</dbReference>
<name>A0AAW1NYX4_9CHLO</name>
<dbReference type="SUPFAM" id="SSF103506">
    <property type="entry name" value="Mitochondrial carrier"/>
    <property type="match status" value="1"/>
</dbReference>
<dbReference type="Pfam" id="PF00153">
    <property type="entry name" value="Mito_carr"/>
    <property type="match status" value="3"/>
</dbReference>